<dbReference type="InterPro" id="IPR005797">
    <property type="entry name" value="Cyt_b/b6_N"/>
</dbReference>
<dbReference type="CDD" id="cd00284">
    <property type="entry name" value="Cytochrome_b_N"/>
    <property type="match status" value="1"/>
</dbReference>
<keyword evidence="13 17" id="KW-0408">Iron</keyword>
<evidence type="ECO:0000256" key="6">
    <source>
        <dbReference type="ARBA" id="ARBA00022617"/>
    </source>
</evidence>
<feature type="transmembrane region" description="Helical" evidence="17">
    <location>
        <begin position="63"/>
        <end position="84"/>
    </location>
</feature>
<accession>A0A0F6QIR3</accession>
<comment type="function">
    <text evidence="1 17">Component of the ubiquinol-cytochrome c reductase complex (complex III or cytochrome b-c1 complex) that is part of the mitochondrial respiratory chain. The b-c1 complex mediates electron transfer from ubiquinol to cytochrome c. Contributes to the generation of a proton gradient across the mitochondrial membrane that is then used for ATP synthesis.</text>
</comment>
<comment type="subcellular location">
    <subcellularLocation>
        <location evidence="2">Mitochondrion inner membrane</location>
        <topology evidence="2">Multi-pass membrane protein</topology>
    </subcellularLocation>
</comment>
<keyword evidence="12 17" id="KW-1133">Transmembrane helix</keyword>
<evidence type="ECO:0000256" key="7">
    <source>
        <dbReference type="ARBA" id="ARBA00022660"/>
    </source>
</evidence>
<evidence type="ECO:0000256" key="1">
    <source>
        <dbReference type="ARBA" id="ARBA00002566"/>
    </source>
</evidence>
<dbReference type="InterPro" id="IPR036150">
    <property type="entry name" value="Cyt_b/b6_C_sf"/>
</dbReference>
<feature type="transmembrane region" description="Helical" evidence="17">
    <location>
        <begin position="215"/>
        <end position="236"/>
    </location>
</feature>
<feature type="transmembrane region" description="Helical" evidence="17">
    <location>
        <begin position="126"/>
        <end position="144"/>
    </location>
</feature>
<keyword evidence="15 17" id="KW-0496">Mitochondrion</keyword>
<feature type="transmembrane region" description="Helical" evidence="17">
    <location>
        <begin position="96"/>
        <end position="119"/>
    </location>
</feature>
<dbReference type="InterPro" id="IPR048259">
    <property type="entry name" value="Cytochrome_b_N_euk/bac"/>
</dbReference>
<dbReference type="AlphaFoldDB" id="A0A0F6QIR3"/>
<feature type="domain" description="Cytochrome b/b6 N-terminal region profile" evidence="18">
    <location>
        <begin position="1"/>
        <end position="195"/>
    </location>
</feature>
<feature type="transmembrane region" description="Helical" evidence="17">
    <location>
        <begin position="20"/>
        <end position="42"/>
    </location>
</feature>
<keyword evidence="11 17" id="KW-0249">Electron transport</keyword>
<evidence type="ECO:0000256" key="15">
    <source>
        <dbReference type="ARBA" id="ARBA00023128"/>
    </source>
</evidence>
<feature type="domain" description="Cytochrome b/b6 C-terminal region profile" evidence="19">
    <location>
        <begin position="196"/>
        <end position="351"/>
    </location>
</feature>
<dbReference type="GO" id="GO:0016491">
    <property type="term" value="F:oxidoreductase activity"/>
    <property type="evidence" value="ECO:0007669"/>
    <property type="project" value="UniProtKB-UniRule"/>
</dbReference>
<keyword evidence="10" id="KW-0999">Mitochondrion inner membrane</keyword>
<evidence type="ECO:0000256" key="11">
    <source>
        <dbReference type="ARBA" id="ARBA00022982"/>
    </source>
</evidence>
<dbReference type="GO" id="GO:0005743">
    <property type="term" value="C:mitochondrial inner membrane"/>
    <property type="evidence" value="ECO:0007669"/>
    <property type="project" value="UniProtKB-SubCell"/>
</dbReference>
<dbReference type="SUPFAM" id="SSF81648">
    <property type="entry name" value="a domain/subunit of cytochrome bc1 complex (Ubiquinol-cytochrome c reductase)"/>
    <property type="match status" value="1"/>
</dbReference>
<dbReference type="InterPro" id="IPR005798">
    <property type="entry name" value="Cyt_b/b6_C"/>
</dbReference>
<dbReference type="SUPFAM" id="SSF81342">
    <property type="entry name" value="Transmembrane di-heme cytochromes"/>
    <property type="match status" value="1"/>
</dbReference>
<keyword evidence="6 17" id="KW-0349">Heme</keyword>
<evidence type="ECO:0000256" key="10">
    <source>
        <dbReference type="ARBA" id="ARBA00022792"/>
    </source>
</evidence>
<reference evidence="20" key="1">
    <citation type="journal article" date="2015" name="Proc. Natl. Acad. Sci. U.S.A.">
        <title>Maternal transmission, sex ratio distortion, and mitochondria.</title>
        <authorList>
            <person name="Perlman S.J."/>
            <person name="Hodson C.N."/>
            <person name="Hamilton P.T."/>
            <person name="Opit G.P."/>
            <person name="Gowen B.E."/>
        </authorList>
    </citation>
    <scope>NUCLEOTIDE SEQUENCE</scope>
    <source>
        <strain evidence="20">Arizona</strain>
    </source>
</reference>
<keyword evidence="8 17" id="KW-0812">Transmembrane</keyword>
<protein>
    <recommendedName>
        <fullName evidence="4 17">Cytochrome b</fullName>
    </recommendedName>
</protein>
<gene>
    <name evidence="20" type="primary">COB</name>
</gene>
<evidence type="ECO:0000256" key="8">
    <source>
        <dbReference type="ARBA" id="ARBA00022692"/>
    </source>
</evidence>
<feature type="transmembrane region" description="Helical" evidence="17">
    <location>
        <begin position="331"/>
        <end position="350"/>
    </location>
</feature>
<evidence type="ECO:0000256" key="9">
    <source>
        <dbReference type="ARBA" id="ARBA00022723"/>
    </source>
</evidence>
<dbReference type="PROSITE" id="PS51257">
    <property type="entry name" value="PROKAR_LIPOPROTEIN"/>
    <property type="match status" value="1"/>
</dbReference>
<evidence type="ECO:0000256" key="4">
    <source>
        <dbReference type="ARBA" id="ARBA00013531"/>
    </source>
</evidence>
<feature type="transmembrane region" description="Helical" evidence="17">
    <location>
        <begin position="274"/>
        <end position="293"/>
    </location>
</feature>
<dbReference type="Pfam" id="PF00032">
    <property type="entry name" value="Cytochrom_B_C"/>
    <property type="match status" value="1"/>
</dbReference>
<keyword evidence="16 17" id="KW-0472">Membrane</keyword>
<dbReference type="GO" id="GO:0046872">
    <property type="term" value="F:metal ion binding"/>
    <property type="evidence" value="ECO:0007669"/>
    <property type="project" value="UniProtKB-UniRule"/>
</dbReference>
<comment type="subunit">
    <text evidence="3">The main subunits of complex b-c1 are: cytochrome b, cytochrome c1 and the Rieske protein.</text>
</comment>
<comment type="similarity">
    <text evidence="17">Belongs to the cytochrome b family.</text>
</comment>
<evidence type="ECO:0000256" key="16">
    <source>
        <dbReference type="ARBA" id="ARBA00023136"/>
    </source>
</evidence>
<comment type="cofactor">
    <cofactor evidence="17">
        <name>heme b</name>
        <dbReference type="ChEBI" id="CHEBI:60344"/>
    </cofactor>
    <text evidence="17">Binds 2 heme groups non-covalently.</text>
</comment>
<dbReference type="Gene3D" id="1.20.810.10">
    <property type="entry name" value="Cytochrome Bc1 Complex, Chain C"/>
    <property type="match status" value="1"/>
</dbReference>
<evidence type="ECO:0000313" key="20">
    <source>
        <dbReference type="EMBL" id="AKE07180.1"/>
    </source>
</evidence>
<dbReference type="EMBL" id="KP657693">
    <property type="protein sequence ID" value="AKE07180.1"/>
    <property type="molecule type" value="Genomic_DNA"/>
</dbReference>
<proteinExistence type="inferred from homology"/>
<dbReference type="Pfam" id="PF00033">
    <property type="entry name" value="Cytochrome_B"/>
    <property type="match status" value="1"/>
</dbReference>
<evidence type="ECO:0000259" key="18">
    <source>
        <dbReference type="PROSITE" id="PS51002"/>
    </source>
</evidence>
<evidence type="ECO:0000256" key="13">
    <source>
        <dbReference type="ARBA" id="ARBA00023004"/>
    </source>
</evidence>
<dbReference type="PANTHER" id="PTHR19271">
    <property type="entry name" value="CYTOCHROME B"/>
    <property type="match status" value="1"/>
</dbReference>
<evidence type="ECO:0000256" key="5">
    <source>
        <dbReference type="ARBA" id="ARBA00022448"/>
    </source>
</evidence>
<dbReference type="InterPro" id="IPR027387">
    <property type="entry name" value="Cytb/b6-like_sf"/>
</dbReference>
<geneLocation type="mitochondrion" evidence="20"/>
<dbReference type="InterPro" id="IPR016174">
    <property type="entry name" value="Di-haem_cyt_TM"/>
</dbReference>
<keyword evidence="9 17" id="KW-0479">Metal-binding</keyword>
<dbReference type="PANTHER" id="PTHR19271:SF16">
    <property type="entry name" value="CYTOCHROME B"/>
    <property type="match status" value="1"/>
</dbReference>
<sequence>MNLIFKLPTPSTINYMWNFGSLLGACLLGQILSGLFLSFYFKADLIQSFISVVHLMNNVNMGWGIRFTHSTGASFFFILIYFHIGKALFYKSFYFWKVWISGLIIFFLLMMEAFLGYVLPWGQMSFWGATVITNLISVIPYAGQNIVEWLWGGFNVNEPTLTRFFSFHFLLPFILIYFIFIHIFFLHKSGSSNPLGVSLNLDKFCFSKFFIIKDLLTLIMWGGVLVVTSIKMPFVFMDPENFMSANPMITPIHIQPEWYFLFAYSILRSIPSKMGGVVLLVLSIFIIIILPLLGKNNVKSLKFNLFFKMVFFFHIGSFIILTWLGMKPVEFPFTFMGKIYSIFYFIFYFIQ</sequence>
<dbReference type="GO" id="GO:0008121">
    <property type="term" value="F:quinol-cytochrome-c reductase activity"/>
    <property type="evidence" value="ECO:0007669"/>
    <property type="project" value="TreeGrafter"/>
</dbReference>
<evidence type="ECO:0000256" key="12">
    <source>
        <dbReference type="ARBA" id="ARBA00022989"/>
    </source>
</evidence>
<keyword evidence="5 17" id="KW-0813">Transport</keyword>
<evidence type="ECO:0000256" key="17">
    <source>
        <dbReference type="RuleBase" id="RU362117"/>
    </source>
</evidence>
<keyword evidence="7 17" id="KW-0679">Respiratory chain</keyword>
<evidence type="ECO:0000256" key="14">
    <source>
        <dbReference type="ARBA" id="ARBA00023075"/>
    </source>
</evidence>
<evidence type="ECO:0000256" key="3">
    <source>
        <dbReference type="ARBA" id="ARBA00011649"/>
    </source>
</evidence>
<dbReference type="PROSITE" id="PS51002">
    <property type="entry name" value="CYTB_NTER"/>
    <property type="match status" value="1"/>
</dbReference>
<keyword evidence="14" id="KW-0830">Ubiquinone</keyword>
<dbReference type="PROSITE" id="PS51003">
    <property type="entry name" value="CYTB_CTER"/>
    <property type="match status" value="1"/>
</dbReference>
<name>A0A0F6QIR3_9NEOP</name>
<evidence type="ECO:0000259" key="19">
    <source>
        <dbReference type="PROSITE" id="PS51003"/>
    </source>
</evidence>
<feature type="transmembrane region" description="Helical" evidence="17">
    <location>
        <begin position="305"/>
        <end position="325"/>
    </location>
</feature>
<dbReference type="GO" id="GO:0006122">
    <property type="term" value="P:mitochondrial electron transport, ubiquinol to cytochrome c"/>
    <property type="evidence" value="ECO:0007669"/>
    <property type="project" value="TreeGrafter"/>
</dbReference>
<evidence type="ECO:0000256" key="2">
    <source>
        <dbReference type="ARBA" id="ARBA00004448"/>
    </source>
</evidence>
<feature type="transmembrane region" description="Helical" evidence="17">
    <location>
        <begin position="164"/>
        <end position="186"/>
    </location>
</feature>
<organism evidence="20">
    <name type="scientific">Liposcelis nr. bostrychophila AZ</name>
    <dbReference type="NCBI Taxonomy" id="1643344"/>
    <lineage>
        <taxon>Eukaryota</taxon>
        <taxon>Metazoa</taxon>
        <taxon>Ecdysozoa</taxon>
        <taxon>Arthropoda</taxon>
        <taxon>Hexapoda</taxon>
        <taxon>Insecta</taxon>
        <taxon>Pterygota</taxon>
        <taxon>Neoptera</taxon>
        <taxon>Paraneoptera</taxon>
        <taxon>Psocodea</taxon>
        <taxon>Troctomorpha</taxon>
        <taxon>Liposcelidetae</taxon>
        <taxon>Liposcelididae</taxon>
        <taxon>Liposcelis</taxon>
    </lineage>
</organism>